<proteinExistence type="predicted"/>
<accession>A0ABQ9JYR0</accession>
<evidence type="ECO:0000313" key="2">
    <source>
        <dbReference type="EMBL" id="KAJ8982508.1"/>
    </source>
</evidence>
<gene>
    <name evidence="2" type="ORF">NQ317_018548</name>
</gene>
<organism evidence="2 3">
    <name type="scientific">Molorchus minor</name>
    <dbReference type="NCBI Taxonomy" id="1323400"/>
    <lineage>
        <taxon>Eukaryota</taxon>
        <taxon>Metazoa</taxon>
        <taxon>Ecdysozoa</taxon>
        <taxon>Arthropoda</taxon>
        <taxon>Hexapoda</taxon>
        <taxon>Insecta</taxon>
        <taxon>Pterygota</taxon>
        <taxon>Neoptera</taxon>
        <taxon>Endopterygota</taxon>
        <taxon>Coleoptera</taxon>
        <taxon>Polyphaga</taxon>
        <taxon>Cucujiformia</taxon>
        <taxon>Chrysomeloidea</taxon>
        <taxon>Cerambycidae</taxon>
        <taxon>Lamiinae</taxon>
        <taxon>Monochamini</taxon>
        <taxon>Molorchus</taxon>
    </lineage>
</organism>
<sequence length="216" mass="24042">MKLHYSYIFVLLVLSLSKGYHASIISVINEAIEKLRNEISEPITVKNYTLEVPQNDYLTGTLGVDDLKLSGIKEFNITFKSLLGTPKAFNLTLGYVDLNLKYISDLELLNSPLLSIFGNGNILSKSFLFTGLLDDTDFSNSVTSFLNDNFMKLFNQYSDVISETAREAINDFIAGLLNTTVSSAQVEDLEDISATAEDLISQVILAIPQNIHRIFN</sequence>
<protein>
    <submittedName>
        <fullName evidence="2">Uncharacterized protein</fullName>
    </submittedName>
</protein>
<reference evidence="2" key="1">
    <citation type="journal article" date="2023" name="Insect Mol. Biol.">
        <title>Genome sequencing provides insights into the evolution of gene families encoding plant cell wall-degrading enzymes in longhorned beetles.</title>
        <authorList>
            <person name="Shin N.R."/>
            <person name="Okamura Y."/>
            <person name="Kirsch R."/>
            <person name="Pauchet Y."/>
        </authorList>
    </citation>
    <scope>NUCLEOTIDE SEQUENCE</scope>
    <source>
        <strain evidence="2">MMC_N1</strain>
    </source>
</reference>
<keyword evidence="1" id="KW-0732">Signal</keyword>
<evidence type="ECO:0000313" key="3">
    <source>
        <dbReference type="Proteomes" id="UP001162164"/>
    </source>
</evidence>
<keyword evidence="3" id="KW-1185">Reference proteome</keyword>
<feature type="signal peptide" evidence="1">
    <location>
        <begin position="1"/>
        <end position="22"/>
    </location>
</feature>
<comment type="caution">
    <text evidence="2">The sequence shown here is derived from an EMBL/GenBank/DDBJ whole genome shotgun (WGS) entry which is preliminary data.</text>
</comment>
<dbReference type="Proteomes" id="UP001162164">
    <property type="component" value="Unassembled WGS sequence"/>
</dbReference>
<feature type="chain" id="PRO_5047053315" evidence="1">
    <location>
        <begin position="23"/>
        <end position="216"/>
    </location>
</feature>
<evidence type="ECO:0000256" key="1">
    <source>
        <dbReference type="SAM" id="SignalP"/>
    </source>
</evidence>
<name>A0ABQ9JYR0_9CUCU</name>
<dbReference type="EMBL" id="JAPWTJ010000119">
    <property type="protein sequence ID" value="KAJ8982508.1"/>
    <property type="molecule type" value="Genomic_DNA"/>
</dbReference>